<gene>
    <name evidence="1" type="ORF">LEP1GSC058_3139</name>
</gene>
<keyword evidence="2" id="KW-1185">Reference proteome</keyword>
<dbReference type="AlphaFoldDB" id="S3VYL9"/>
<sequence length="44" mass="5305">MNLIFCLSCESAILPPNSVFLRRSNPERILLCFFRNLSYYFPYR</sequence>
<comment type="caution">
    <text evidence="1">The sequence shown here is derived from an EMBL/GenBank/DDBJ whole genome shotgun (WGS) entry which is preliminary data.</text>
</comment>
<name>S3VYL9_9LEPT</name>
<dbReference type="EMBL" id="AKWZ02000010">
    <property type="protein sequence ID" value="EPG73212.1"/>
    <property type="molecule type" value="Genomic_DNA"/>
</dbReference>
<reference evidence="1" key="1">
    <citation type="submission" date="2013-04" db="EMBL/GenBank/DDBJ databases">
        <authorList>
            <person name="Harkins D.M."/>
            <person name="Durkin A.S."/>
            <person name="Selengut J.D."/>
            <person name="Sanka R."/>
            <person name="DePew J."/>
            <person name="Purushe J."/>
            <person name="Ahmed A."/>
            <person name="van der Linden H."/>
            <person name="Goris M.G.A."/>
            <person name="Hartskeerl R.A."/>
            <person name="Vinetz J.M."/>
            <person name="Sutton G.G."/>
            <person name="Nelson W.C."/>
            <person name="Fouts D.E."/>
        </authorList>
    </citation>
    <scope>NUCLEOTIDE SEQUENCE [LARGE SCALE GENOMIC DNA]</scope>
    <source>
        <strain evidence="1">BUT 6</strain>
    </source>
</reference>
<evidence type="ECO:0000313" key="1">
    <source>
        <dbReference type="EMBL" id="EPG73212.1"/>
    </source>
</evidence>
<protein>
    <submittedName>
        <fullName evidence="1">Uncharacterized protein</fullName>
    </submittedName>
</protein>
<organism evidence="1 2">
    <name type="scientific">Leptospira fainei serovar Hurstbridge str. BUT 6</name>
    <dbReference type="NCBI Taxonomy" id="1193011"/>
    <lineage>
        <taxon>Bacteria</taxon>
        <taxon>Pseudomonadati</taxon>
        <taxon>Spirochaetota</taxon>
        <taxon>Spirochaetia</taxon>
        <taxon>Leptospirales</taxon>
        <taxon>Leptospiraceae</taxon>
        <taxon>Leptospira</taxon>
    </lineage>
</organism>
<dbReference type="Proteomes" id="UP000014540">
    <property type="component" value="Unassembled WGS sequence"/>
</dbReference>
<dbReference type="STRING" id="1193011.LEP1GSC058_3139"/>
<evidence type="ECO:0000313" key="2">
    <source>
        <dbReference type="Proteomes" id="UP000014540"/>
    </source>
</evidence>
<accession>S3VYL9</accession>
<proteinExistence type="predicted"/>